<dbReference type="PANTHER" id="PTHR42756">
    <property type="entry name" value="TRANSCRIPTIONAL REGULATOR, MARR"/>
    <property type="match status" value="1"/>
</dbReference>
<evidence type="ECO:0000256" key="1">
    <source>
        <dbReference type="ARBA" id="ARBA00023015"/>
    </source>
</evidence>
<dbReference type="GO" id="GO:0003677">
    <property type="term" value="F:DNA binding"/>
    <property type="evidence" value="ECO:0007669"/>
    <property type="project" value="UniProtKB-KW"/>
</dbReference>
<dbReference type="STRING" id="190721.ACS15_4793"/>
<keyword evidence="1" id="KW-0805">Transcription regulation</keyword>
<keyword evidence="3" id="KW-0804">Transcription</keyword>
<dbReference type="OrthoDB" id="8966587at2"/>
<reference evidence="5" key="1">
    <citation type="submission" date="2016-06" db="EMBL/GenBank/DDBJ databases">
        <authorList>
            <person name="Xu Y."/>
            <person name="Nagy A."/>
            <person name="Yan X."/>
            <person name="Kim S.W."/>
            <person name="Haley B."/>
            <person name="Liu N.T."/>
            <person name="Nou X."/>
        </authorList>
    </citation>
    <scope>NUCLEOTIDE SEQUENCE [LARGE SCALE GENOMIC DNA]</scope>
    <source>
        <strain evidence="5">ATCC 49129</strain>
    </source>
</reference>
<dbReference type="InterPro" id="IPR000835">
    <property type="entry name" value="HTH_MarR-typ"/>
</dbReference>
<evidence type="ECO:0000256" key="3">
    <source>
        <dbReference type="ARBA" id="ARBA00023163"/>
    </source>
</evidence>
<dbReference type="PROSITE" id="PS50995">
    <property type="entry name" value="HTH_MARR_2"/>
    <property type="match status" value="1"/>
</dbReference>
<dbReference type="EMBL" id="CP016023">
    <property type="protein sequence ID" value="ANJ75197.1"/>
    <property type="molecule type" value="Genomic_DNA"/>
</dbReference>
<dbReference type="Gene3D" id="1.10.10.10">
    <property type="entry name" value="Winged helix-like DNA-binding domain superfamily/Winged helix DNA-binding domain"/>
    <property type="match status" value="1"/>
</dbReference>
<dbReference type="GO" id="GO:0003700">
    <property type="term" value="F:DNA-binding transcription factor activity"/>
    <property type="evidence" value="ECO:0007669"/>
    <property type="project" value="InterPro"/>
</dbReference>
<dbReference type="RefSeq" id="WP_064807606.1">
    <property type="nucleotide sequence ID" value="NZ_CP016023.1"/>
</dbReference>
<protein>
    <submittedName>
        <fullName evidence="4">Uncharacterized protein</fullName>
    </submittedName>
</protein>
<dbReference type="InterPro" id="IPR036388">
    <property type="entry name" value="WH-like_DNA-bd_sf"/>
</dbReference>
<organism evidence="4 5">
    <name type="scientific">Ralstonia insidiosa</name>
    <dbReference type="NCBI Taxonomy" id="190721"/>
    <lineage>
        <taxon>Bacteria</taxon>
        <taxon>Pseudomonadati</taxon>
        <taxon>Pseudomonadota</taxon>
        <taxon>Betaproteobacteria</taxon>
        <taxon>Burkholderiales</taxon>
        <taxon>Burkholderiaceae</taxon>
        <taxon>Ralstonia</taxon>
    </lineage>
</organism>
<dbReference type="InterPro" id="IPR036390">
    <property type="entry name" value="WH_DNA-bd_sf"/>
</dbReference>
<name>A0A192A4I5_9RALS</name>
<accession>A0A192A4I5</accession>
<proteinExistence type="predicted"/>
<evidence type="ECO:0000256" key="2">
    <source>
        <dbReference type="ARBA" id="ARBA00023125"/>
    </source>
</evidence>
<sequence>MMTIESTTWRNPSVQTTPSHADREILLLTNRLKKALWRTLELELERERLSVPQWLVLSGLARNEGGTLTHFSRLLGYDAGSLSRVIHQLRLRKLIMTDRASQDRRNALLQLSDAGFALYQTVESRTAGLPPVLTTALGRRRMMVLGGLMERAIALLEVDAIPSKSEVLSP</sequence>
<dbReference type="SUPFAM" id="SSF46785">
    <property type="entry name" value="Winged helix' DNA-binding domain"/>
    <property type="match status" value="1"/>
</dbReference>
<evidence type="ECO:0000313" key="4">
    <source>
        <dbReference type="EMBL" id="ANJ75197.1"/>
    </source>
</evidence>
<dbReference type="GeneID" id="61528717"/>
<dbReference type="AlphaFoldDB" id="A0A192A4I5"/>
<gene>
    <name evidence="4" type="ORF">A9Y76_22000</name>
</gene>
<keyword evidence="5" id="KW-1185">Reference proteome</keyword>
<dbReference type="PANTHER" id="PTHR42756:SF1">
    <property type="entry name" value="TRANSCRIPTIONAL REPRESSOR OF EMRAB OPERON"/>
    <property type="match status" value="1"/>
</dbReference>
<evidence type="ECO:0000313" key="5">
    <source>
        <dbReference type="Proteomes" id="UP000078572"/>
    </source>
</evidence>
<dbReference type="SMART" id="SM00347">
    <property type="entry name" value="HTH_MARR"/>
    <property type="match status" value="1"/>
</dbReference>
<keyword evidence="2" id="KW-0238">DNA-binding</keyword>
<dbReference type="Proteomes" id="UP000078572">
    <property type="component" value="Chromosome 2"/>
</dbReference>
<dbReference type="Pfam" id="PF12802">
    <property type="entry name" value="MarR_2"/>
    <property type="match status" value="1"/>
</dbReference>